<dbReference type="InterPro" id="IPR040921">
    <property type="entry name" value="Peptidase_S66C"/>
</dbReference>
<dbReference type="InterPro" id="IPR040449">
    <property type="entry name" value="Peptidase_S66_N"/>
</dbReference>
<protein>
    <submittedName>
        <fullName evidence="9">LD-carboxypeptidase</fullName>
    </submittedName>
</protein>
<keyword evidence="4" id="KW-0378">Hydrolase</keyword>
<dbReference type="PANTHER" id="PTHR30237">
    <property type="entry name" value="MURAMOYLTETRAPEPTIDE CARBOXYPEPTIDASE"/>
    <property type="match status" value="1"/>
</dbReference>
<dbReference type="CDD" id="cd07025">
    <property type="entry name" value="Peptidase_S66"/>
    <property type="match status" value="1"/>
</dbReference>
<evidence type="ECO:0000256" key="5">
    <source>
        <dbReference type="ARBA" id="ARBA00022825"/>
    </source>
</evidence>
<dbReference type="InterPro" id="IPR027461">
    <property type="entry name" value="Carboxypeptidase_A_C_sf"/>
</dbReference>
<comment type="caution">
    <text evidence="9">The sequence shown here is derived from an EMBL/GenBank/DDBJ whole genome shotgun (WGS) entry which is preliminary data.</text>
</comment>
<keyword evidence="2 9" id="KW-0121">Carboxypeptidase</keyword>
<accession>A0A2A4B1K7</accession>
<gene>
    <name evidence="9" type="ORF">COC42_15700</name>
</gene>
<organism evidence="9 10">
    <name type="scientific">Sphingomonas spermidinifaciens</name>
    <dbReference type="NCBI Taxonomy" id="1141889"/>
    <lineage>
        <taxon>Bacteria</taxon>
        <taxon>Pseudomonadati</taxon>
        <taxon>Pseudomonadota</taxon>
        <taxon>Alphaproteobacteria</taxon>
        <taxon>Sphingomonadales</taxon>
        <taxon>Sphingomonadaceae</taxon>
        <taxon>Sphingomonas</taxon>
    </lineage>
</organism>
<evidence type="ECO:0000256" key="4">
    <source>
        <dbReference type="ARBA" id="ARBA00022801"/>
    </source>
</evidence>
<dbReference type="GO" id="GO:0008236">
    <property type="term" value="F:serine-type peptidase activity"/>
    <property type="evidence" value="ECO:0007669"/>
    <property type="project" value="UniProtKB-KW"/>
</dbReference>
<feature type="active site" description="Nucleophile" evidence="6">
    <location>
        <position position="102"/>
    </location>
</feature>
<dbReference type="RefSeq" id="WP_096344319.1">
    <property type="nucleotide sequence ID" value="NZ_NWMW01000003.1"/>
</dbReference>
<evidence type="ECO:0000256" key="1">
    <source>
        <dbReference type="ARBA" id="ARBA00010233"/>
    </source>
</evidence>
<dbReference type="InterPro" id="IPR029062">
    <property type="entry name" value="Class_I_gatase-like"/>
</dbReference>
<dbReference type="InterPro" id="IPR027478">
    <property type="entry name" value="LdcA_N"/>
</dbReference>
<reference evidence="9 10" key="1">
    <citation type="submission" date="2017-09" db="EMBL/GenBank/DDBJ databases">
        <title>Sphingomonas spermidinifaciens 9NM-10, whole genome shotgun sequence.</title>
        <authorList>
            <person name="Feng G."/>
            <person name="Zhu H."/>
        </authorList>
    </citation>
    <scope>NUCLEOTIDE SEQUENCE [LARGE SCALE GENOMIC DNA]</scope>
    <source>
        <strain evidence="9 10">9NM-10</strain>
    </source>
</reference>
<keyword evidence="3" id="KW-0645">Protease</keyword>
<feature type="domain" description="LD-carboxypeptidase C-terminal" evidence="8">
    <location>
        <begin position="165"/>
        <end position="272"/>
    </location>
</feature>
<dbReference type="Proteomes" id="UP000218366">
    <property type="component" value="Unassembled WGS sequence"/>
</dbReference>
<dbReference type="PANTHER" id="PTHR30237:SF2">
    <property type="entry name" value="MUREIN TETRAPEPTIDE CARBOXYPEPTIDASE"/>
    <property type="match status" value="1"/>
</dbReference>
<evidence type="ECO:0000313" key="10">
    <source>
        <dbReference type="Proteomes" id="UP000218366"/>
    </source>
</evidence>
<dbReference type="Pfam" id="PF17676">
    <property type="entry name" value="Peptidase_S66C"/>
    <property type="match status" value="1"/>
</dbReference>
<dbReference type="PIRSF" id="PIRSF028757">
    <property type="entry name" value="LD-carboxypeptidase"/>
    <property type="match status" value="1"/>
</dbReference>
<evidence type="ECO:0000259" key="7">
    <source>
        <dbReference type="Pfam" id="PF02016"/>
    </source>
</evidence>
<evidence type="ECO:0000256" key="6">
    <source>
        <dbReference type="PIRSR" id="PIRSR028757-1"/>
    </source>
</evidence>
<evidence type="ECO:0000259" key="8">
    <source>
        <dbReference type="Pfam" id="PF17676"/>
    </source>
</evidence>
<dbReference type="OrthoDB" id="9807329at2"/>
<dbReference type="SUPFAM" id="SSF141986">
    <property type="entry name" value="LD-carboxypeptidase A C-terminal domain-like"/>
    <property type="match status" value="1"/>
</dbReference>
<keyword evidence="10" id="KW-1185">Reference proteome</keyword>
<feature type="domain" description="LD-carboxypeptidase N-terminal" evidence="7">
    <location>
        <begin position="3"/>
        <end position="114"/>
    </location>
</feature>
<dbReference type="Pfam" id="PF02016">
    <property type="entry name" value="Peptidase_S66"/>
    <property type="match status" value="1"/>
</dbReference>
<name>A0A2A4B1K7_9SPHN</name>
<dbReference type="Gene3D" id="3.40.50.10740">
    <property type="entry name" value="Class I glutamine amidotransferase-like"/>
    <property type="match status" value="1"/>
</dbReference>
<feature type="active site" description="Charge relay system" evidence="6">
    <location>
        <position position="189"/>
    </location>
</feature>
<evidence type="ECO:0000256" key="2">
    <source>
        <dbReference type="ARBA" id="ARBA00022645"/>
    </source>
</evidence>
<dbReference type="SUPFAM" id="SSF52317">
    <property type="entry name" value="Class I glutamine amidotransferase-like"/>
    <property type="match status" value="1"/>
</dbReference>
<evidence type="ECO:0000313" key="9">
    <source>
        <dbReference type="EMBL" id="PCD01574.1"/>
    </source>
</evidence>
<keyword evidence="5" id="KW-0720">Serine protease</keyword>
<dbReference type="GO" id="GO:0004180">
    <property type="term" value="F:carboxypeptidase activity"/>
    <property type="evidence" value="ECO:0007669"/>
    <property type="project" value="UniProtKB-KW"/>
</dbReference>
<dbReference type="AlphaFoldDB" id="A0A2A4B1K7"/>
<dbReference type="Gene3D" id="3.50.30.60">
    <property type="entry name" value="LD-carboxypeptidase A C-terminal domain-like"/>
    <property type="match status" value="1"/>
</dbReference>
<sequence length="273" mass="29610">MRIAVVAPARSTRPESAARGAAFAALEFPEVELVIDPQCFAEAGHFAGPDALRAETFLRYANDPAYDAIWFARGGYGSNRILAEVMPKLNDAARAKAYLGFSDMGFLLGALYARRIGRPCHGPMSTEATARNRGGPAWRALAWLTAKDRRALEPGLDGRPAAAFNLAILTAMLGTPWVPDLTDHVLLIEEVGESYYRIDRMMFQLANATQLRGLAGIRLGSVTDVPDGDGPEAFGETLDQIMARWCGEMRVPYLGRARIGHDADNCVVPFGIA</sequence>
<comment type="similarity">
    <text evidence="1">Belongs to the peptidase S66 family.</text>
</comment>
<dbReference type="EMBL" id="NWMW01000003">
    <property type="protein sequence ID" value="PCD01574.1"/>
    <property type="molecule type" value="Genomic_DNA"/>
</dbReference>
<dbReference type="InterPro" id="IPR003507">
    <property type="entry name" value="S66_fam"/>
</dbReference>
<dbReference type="GO" id="GO:0006508">
    <property type="term" value="P:proteolysis"/>
    <property type="evidence" value="ECO:0007669"/>
    <property type="project" value="UniProtKB-KW"/>
</dbReference>
<evidence type="ECO:0000256" key="3">
    <source>
        <dbReference type="ARBA" id="ARBA00022670"/>
    </source>
</evidence>
<feature type="active site" description="Charge relay system" evidence="6">
    <location>
        <position position="261"/>
    </location>
</feature>
<proteinExistence type="inferred from homology"/>